<dbReference type="EC" id="3.1.3.48" evidence="13"/>
<comment type="similarity">
    <text evidence="3 13">Belongs to the protein-tyrosine phosphatase family. Non-receptor class dual specificity subfamily.</text>
</comment>
<dbReference type="PROSITE" id="PS50056">
    <property type="entry name" value="TYR_PHOSPHATASE_2"/>
    <property type="match status" value="1"/>
</dbReference>
<feature type="domain" description="Tyrosine specific protein phosphatases" evidence="16">
    <location>
        <begin position="111"/>
        <end position="169"/>
    </location>
</feature>
<dbReference type="Gene3D" id="3.90.190.10">
    <property type="entry name" value="Protein tyrosine phosphatase superfamily"/>
    <property type="match status" value="1"/>
</dbReference>
<comment type="caution">
    <text evidence="17">The sequence shown here is derived from an EMBL/GenBank/DDBJ whole genome shotgun (WGS) entry which is preliminary data.</text>
</comment>
<comment type="function">
    <text evidence="8">Dual specificity phosphatase able to dephosphorylate phosphotyrosine, phosphoserine and phosphothreonine residues within the same substrate, with a preference for phosphotyrosine as a substrate. Involved in the modulation of AMPK and MAPK1/2 signaling pathways.</text>
</comment>
<dbReference type="Pfam" id="PF00782">
    <property type="entry name" value="DSPc"/>
    <property type="match status" value="1"/>
</dbReference>
<dbReference type="GO" id="GO:0005634">
    <property type="term" value="C:nucleus"/>
    <property type="evidence" value="ECO:0007669"/>
    <property type="project" value="UniProtKB-SubCell"/>
</dbReference>
<keyword evidence="4" id="KW-0963">Cytoplasm</keyword>
<evidence type="ECO:0000256" key="2">
    <source>
        <dbReference type="ARBA" id="ARBA00004496"/>
    </source>
</evidence>
<dbReference type="InterPro" id="IPR020405">
    <property type="entry name" value="Atypical_DUSP_subfamA"/>
</dbReference>
<dbReference type="GO" id="GO:0008138">
    <property type="term" value="F:protein tyrosine/serine/threonine phosphatase activity"/>
    <property type="evidence" value="ECO:0007669"/>
    <property type="project" value="UniProtKB-UniRule"/>
</dbReference>
<dbReference type="GO" id="GO:0004722">
    <property type="term" value="F:protein serine/threonine phosphatase activity"/>
    <property type="evidence" value="ECO:0007669"/>
    <property type="project" value="UniProtKB-EC"/>
</dbReference>
<protein>
    <recommendedName>
        <fullName evidence="13">Dual specificity protein phosphatase</fullName>
        <ecNumber evidence="13">3.1.3.16</ecNumber>
        <ecNumber evidence="13">3.1.3.48</ecNumber>
    </recommendedName>
</protein>
<dbReference type="InterPro" id="IPR016130">
    <property type="entry name" value="Tyr_Pase_AS"/>
</dbReference>
<feature type="region of interest" description="Disordered" evidence="14">
    <location>
        <begin position="194"/>
        <end position="216"/>
    </location>
</feature>
<dbReference type="Proteomes" id="UP001364617">
    <property type="component" value="Unassembled WGS sequence"/>
</dbReference>
<dbReference type="InterPro" id="IPR000340">
    <property type="entry name" value="Dual-sp_phosphatase_cat-dom"/>
</dbReference>
<dbReference type="FunFam" id="3.90.190.10:FF:000037">
    <property type="entry name" value="dual specificity protein phosphatase 26"/>
    <property type="match status" value="1"/>
</dbReference>
<dbReference type="PANTHER" id="PTHR45682:SF6">
    <property type="entry name" value="DUAL SPECIFICITY PHOSPHATASE 29"/>
    <property type="match status" value="1"/>
</dbReference>
<evidence type="ECO:0000256" key="1">
    <source>
        <dbReference type="ARBA" id="ARBA00004123"/>
    </source>
</evidence>
<dbReference type="PANTHER" id="PTHR45682">
    <property type="entry name" value="AGAP008228-PA"/>
    <property type="match status" value="1"/>
</dbReference>
<organism evidence="17 18">
    <name type="scientific">Phoxinus phoxinus</name>
    <name type="common">Eurasian minnow</name>
    <dbReference type="NCBI Taxonomy" id="58324"/>
    <lineage>
        <taxon>Eukaryota</taxon>
        <taxon>Metazoa</taxon>
        <taxon>Chordata</taxon>
        <taxon>Craniata</taxon>
        <taxon>Vertebrata</taxon>
        <taxon>Euteleostomi</taxon>
        <taxon>Actinopterygii</taxon>
        <taxon>Neopterygii</taxon>
        <taxon>Teleostei</taxon>
        <taxon>Ostariophysi</taxon>
        <taxon>Cypriniformes</taxon>
        <taxon>Leuciscidae</taxon>
        <taxon>Phoxininae</taxon>
        <taxon>Phoxinus</taxon>
    </lineage>
</organism>
<accession>A0AAN9CJA7</accession>
<evidence type="ECO:0000256" key="7">
    <source>
        <dbReference type="ARBA" id="ARBA00023242"/>
    </source>
</evidence>
<dbReference type="AlphaFoldDB" id="A0AAN9CJA7"/>
<dbReference type="PRINTS" id="PR01908">
    <property type="entry name" value="ADSPHPHTASE"/>
</dbReference>
<evidence type="ECO:0000256" key="10">
    <source>
        <dbReference type="ARBA" id="ARBA00048336"/>
    </source>
</evidence>
<sequence length="216" mass="25158">MTSRRKFGVKSEVSEVKEEYVTPNGYELEKHLTHGSVAYTHVNEVWPNVYIGNEETAKDRYKLKTMGITHILNAAEGEWNSVDTGADYYRDMDLHYYGITAEDVPTFNLSQYFYSAAEHIHQTLTNPQNKLLVHCVMGRSRSATLFLAFLMIYENMTVVDAIEHVKRRRHIVPNWGFLKQLRELDEHLLEQRRAQHTPPQTLKHAEQKHLCLKSSQ</sequence>
<dbReference type="PROSITE" id="PS50054">
    <property type="entry name" value="TYR_PHOSPHATASE_DUAL"/>
    <property type="match status" value="1"/>
</dbReference>
<dbReference type="GO" id="GO:0004725">
    <property type="term" value="F:protein tyrosine phosphatase activity"/>
    <property type="evidence" value="ECO:0007669"/>
    <property type="project" value="UniProtKB-EC"/>
</dbReference>
<evidence type="ECO:0000256" key="12">
    <source>
        <dbReference type="PIRSR" id="PIRSR620405-1"/>
    </source>
</evidence>
<dbReference type="GO" id="GO:0043409">
    <property type="term" value="P:negative regulation of MAPK cascade"/>
    <property type="evidence" value="ECO:0007669"/>
    <property type="project" value="TreeGrafter"/>
</dbReference>
<dbReference type="InterPro" id="IPR000387">
    <property type="entry name" value="Tyr_Pase_dom"/>
</dbReference>
<evidence type="ECO:0000259" key="15">
    <source>
        <dbReference type="PROSITE" id="PS50054"/>
    </source>
</evidence>
<keyword evidence="18" id="KW-1185">Reference proteome</keyword>
<evidence type="ECO:0000256" key="13">
    <source>
        <dbReference type="RuleBase" id="RU366038"/>
    </source>
</evidence>
<comment type="function">
    <text evidence="13">Dual specificity phosphatase able to dephosphorylate phosphotyrosine, phosphoserine and phosphothreonine residues, with a preference for phosphotyrosine as a substrate.</text>
</comment>
<feature type="active site" description="Phosphocysteine intermediate" evidence="12">
    <location>
        <position position="135"/>
    </location>
</feature>
<dbReference type="PROSITE" id="PS00383">
    <property type="entry name" value="TYR_PHOSPHATASE_1"/>
    <property type="match status" value="1"/>
</dbReference>
<evidence type="ECO:0000256" key="3">
    <source>
        <dbReference type="ARBA" id="ARBA00008601"/>
    </source>
</evidence>
<evidence type="ECO:0000256" key="11">
    <source>
        <dbReference type="ARBA" id="ARBA00051722"/>
    </source>
</evidence>
<keyword evidence="7" id="KW-0539">Nucleus</keyword>
<dbReference type="SUPFAM" id="SSF52799">
    <property type="entry name" value="(Phosphotyrosine protein) phosphatases II"/>
    <property type="match status" value="1"/>
</dbReference>
<dbReference type="SMART" id="SM00195">
    <property type="entry name" value="DSPc"/>
    <property type="match status" value="1"/>
</dbReference>
<evidence type="ECO:0000256" key="4">
    <source>
        <dbReference type="ARBA" id="ARBA00022490"/>
    </source>
</evidence>
<dbReference type="EC" id="3.1.3.16" evidence="13"/>
<evidence type="ECO:0000259" key="16">
    <source>
        <dbReference type="PROSITE" id="PS50056"/>
    </source>
</evidence>
<dbReference type="EMBL" id="JAYKXH010000019">
    <property type="protein sequence ID" value="KAK7135109.1"/>
    <property type="molecule type" value="Genomic_DNA"/>
</dbReference>
<evidence type="ECO:0000256" key="9">
    <source>
        <dbReference type="ARBA" id="ARBA00047761"/>
    </source>
</evidence>
<dbReference type="InterPro" id="IPR020422">
    <property type="entry name" value="TYR_PHOSPHATASE_DUAL_dom"/>
</dbReference>
<comment type="catalytic activity">
    <reaction evidence="10 13">
        <text>O-phospho-L-threonyl-[protein] + H2O = L-threonyl-[protein] + phosphate</text>
        <dbReference type="Rhea" id="RHEA:47004"/>
        <dbReference type="Rhea" id="RHEA-COMP:11060"/>
        <dbReference type="Rhea" id="RHEA-COMP:11605"/>
        <dbReference type="ChEBI" id="CHEBI:15377"/>
        <dbReference type="ChEBI" id="CHEBI:30013"/>
        <dbReference type="ChEBI" id="CHEBI:43474"/>
        <dbReference type="ChEBI" id="CHEBI:61977"/>
        <dbReference type="EC" id="3.1.3.16"/>
    </reaction>
</comment>
<dbReference type="GO" id="GO:0033549">
    <property type="term" value="F:MAP kinase phosphatase activity"/>
    <property type="evidence" value="ECO:0007669"/>
    <property type="project" value="TreeGrafter"/>
</dbReference>
<evidence type="ECO:0000256" key="8">
    <source>
        <dbReference type="ARBA" id="ARBA00045755"/>
    </source>
</evidence>
<dbReference type="PRINTS" id="PR01909">
    <property type="entry name" value="ADSPHPHTASEA"/>
</dbReference>
<evidence type="ECO:0000256" key="14">
    <source>
        <dbReference type="SAM" id="MobiDB-lite"/>
    </source>
</evidence>
<comment type="catalytic activity">
    <reaction evidence="11 13">
        <text>O-phospho-L-tyrosyl-[protein] + H2O = L-tyrosyl-[protein] + phosphate</text>
        <dbReference type="Rhea" id="RHEA:10684"/>
        <dbReference type="Rhea" id="RHEA-COMP:10136"/>
        <dbReference type="Rhea" id="RHEA-COMP:20101"/>
        <dbReference type="ChEBI" id="CHEBI:15377"/>
        <dbReference type="ChEBI" id="CHEBI:43474"/>
        <dbReference type="ChEBI" id="CHEBI:46858"/>
        <dbReference type="ChEBI" id="CHEBI:61978"/>
        <dbReference type="EC" id="3.1.3.48"/>
    </reaction>
</comment>
<evidence type="ECO:0000256" key="6">
    <source>
        <dbReference type="ARBA" id="ARBA00022912"/>
    </source>
</evidence>
<reference evidence="17 18" key="1">
    <citation type="submission" date="2024-02" db="EMBL/GenBank/DDBJ databases">
        <title>Chromosome-level genome assembly of the Eurasian Minnow (Phoxinus phoxinus).</title>
        <authorList>
            <person name="Oriowo T.O."/>
            <person name="Martin S."/>
            <person name="Stange M."/>
            <person name="Chrysostomakis Y."/>
            <person name="Brown T."/>
            <person name="Winkler S."/>
            <person name="Kukowka S."/>
            <person name="Myers E.W."/>
            <person name="Bohne A."/>
        </authorList>
    </citation>
    <scope>NUCLEOTIDE SEQUENCE [LARGE SCALE GENOMIC DNA]</scope>
    <source>
        <strain evidence="17">ZFMK-TIS-60720</strain>
        <tissue evidence="17">Whole Organism</tissue>
    </source>
</reference>
<evidence type="ECO:0000256" key="5">
    <source>
        <dbReference type="ARBA" id="ARBA00022801"/>
    </source>
</evidence>
<keyword evidence="5 13" id="KW-0378">Hydrolase</keyword>
<comment type="catalytic activity">
    <reaction evidence="9 13">
        <text>O-phospho-L-seryl-[protein] + H2O = L-seryl-[protein] + phosphate</text>
        <dbReference type="Rhea" id="RHEA:20629"/>
        <dbReference type="Rhea" id="RHEA-COMP:9863"/>
        <dbReference type="Rhea" id="RHEA-COMP:11604"/>
        <dbReference type="ChEBI" id="CHEBI:15377"/>
        <dbReference type="ChEBI" id="CHEBI:29999"/>
        <dbReference type="ChEBI" id="CHEBI:43474"/>
        <dbReference type="ChEBI" id="CHEBI:83421"/>
        <dbReference type="EC" id="3.1.3.16"/>
    </reaction>
</comment>
<proteinExistence type="inferred from homology"/>
<evidence type="ECO:0000313" key="18">
    <source>
        <dbReference type="Proteomes" id="UP001364617"/>
    </source>
</evidence>
<dbReference type="GO" id="GO:0005737">
    <property type="term" value="C:cytoplasm"/>
    <property type="evidence" value="ECO:0007669"/>
    <property type="project" value="UniProtKB-SubCell"/>
</dbReference>
<evidence type="ECO:0000313" key="17">
    <source>
        <dbReference type="EMBL" id="KAK7135109.1"/>
    </source>
</evidence>
<comment type="subcellular location">
    <subcellularLocation>
        <location evidence="2">Cytoplasm</location>
    </subcellularLocation>
    <subcellularLocation>
        <location evidence="1">Nucleus</location>
    </subcellularLocation>
</comment>
<name>A0AAN9CJA7_9TELE</name>
<keyword evidence="6 13" id="KW-0904">Protein phosphatase</keyword>
<gene>
    <name evidence="17" type="ORF">R3I93_018269</name>
</gene>
<dbReference type="InterPro" id="IPR029021">
    <property type="entry name" value="Prot-tyrosine_phosphatase-like"/>
</dbReference>
<feature type="domain" description="Tyrosine-protein phosphatase" evidence="15">
    <location>
        <begin position="41"/>
        <end position="190"/>
    </location>
</feature>